<proteinExistence type="predicted"/>
<organism evidence="2 3">
    <name type="scientific">Chelonia mydas</name>
    <name type="common">Green sea-turtle</name>
    <name type="synonym">Chelonia agassizi</name>
    <dbReference type="NCBI Taxonomy" id="8469"/>
    <lineage>
        <taxon>Eukaryota</taxon>
        <taxon>Metazoa</taxon>
        <taxon>Chordata</taxon>
        <taxon>Craniata</taxon>
        <taxon>Vertebrata</taxon>
        <taxon>Euteleostomi</taxon>
        <taxon>Archelosauria</taxon>
        <taxon>Testudinata</taxon>
        <taxon>Testudines</taxon>
        <taxon>Cryptodira</taxon>
        <taxon>Durocryptodira</taxon>
        <taxon>Americhelydia</taxon>
        <taxon>Chelonioidea</taxon>
        <taxon>Cheloniidae</taxon>
        <taxon>Chelonia</taxon>
    </lineage>
</organism>
<feature type="region of interest" description="Disordered" evidence="1">
    <location>
        <begin position="122"/>
        <end position="158"/>
    </location>
</feature>
<evidence type="ECO:0000313" key="3">
    <source>
        <dbReference type="Proteomes" id="UP000031443"/>
    </source>
</evidence>
<feature type="region of interest" description="Disordered" evidence="1">
    <location>
        <begin position="1"/>
        <end position="23"/>
    </location>
</feature>
<reference evidence="3" key="1">
    <citation type="journal article" date="2013" name="Nat. Genet.">
        <title>The draft genomes of soft-shell turtle and green sea turtle yield insights into the development and evolution of the turtle-specific body plan.</title>
        <authorList>
            <person name="Wang Z."/>
            <person name="Pascual-Anaya J."/>
            <person name="Zadissa A."/>
            <person name="Li W."/>
            <person name="Niimura Y."/>
            <person name="Huang Z."/>
            <person name="Li C."/>
            <person name="White S."/>
            <person name="Xiong Z."/>
            <person name="Fang D."/>
            <person name="Wang B."/>
            <person name="Ming Y."/>
            <person name="Chen Y."/>
            <person name="Zheng Y."/>
            <person name="Kuraku S."/>
            <person name="Pignatelli M."/>
            <person name="Herrero J."/>
            <person name="Beal K."/>
            <person name="Nozawa M."/>
            <person name="Li Q."/>
            <person name="Wang J."/>
            <person name="Zhang H."/>
            <person name="Yu L."/>
            <person name="Shigenobu S."/>
            <person name="Wang J."/>
            <person name="Liu J."/>
            <person name="Flicek P."/>
            <person name="Searle S."/>
            <person name="Wang J."/>
            <person name="Kuratani S."/>
            <person name="Yin Y."/>
            <person name="Aken B."/>
            <person name="Zhang G."/>
            <person name="Irie N."/>
        </authorList>
    </citation>
    <scope>NUCLEOTIDE SEQUENCE [LARGE SCALE GENOMIC DNA]</scope>
</reference>
<protein>
    <submittedName>
        <fullName evidence="2">Uncharacterized protein</fullName>
    </submittedName>
</protein>
<dbReference type="AlphaFoldDB" id="M7B7R1"/>
<dbReference type="EMBL" id="KB534354">
    <property type="protein sequence ID" value="EMP33991.1"/>
    <property type="molecule type" value="Genomic_DNA"/>
</dbReference>
<keyword evidence="3" id="KW-1185">Reference proteome</keyword>
<evidence type="ECO:0000256" key="1">
    <source>
        <dbReference type="SAM" id="MobiDB-lite"/>
    </source>
</evidence>
<feature type="compositionally biased region" description="Basic residues" evidence="1">
    <location>
        <begin position="130"/>
        <end position="143"/>
    </location>
</feature>
<evidence type="ECO:0000313" key="2">
    <source>
        <dbReference type="EMBL" id="EMP33991.1"/>
    </source>
</evidence>
<accession>M7B7R1</accession>
<name>M7B7R1_CHEMY</name>
<feature type="compositionally biased region" description="Polar residues" evidence="1">
    <location>
        <begin position="11"/>
        <end position="23"/>
    </location>
</feature>
<dbReference type="Proteomes" id="UP000031443">
    <property type="component" value="Unassembled WGS sequence"/>
</dbReference>
<gene>
    <name evidence="2" type="ORF">UY3_08857</name>
</gene>
<sequence>MSKDCSDTGYKLNQPQGEVTPSCSESKQAVLAAGSSLWKNALAKPTPRTARDQDPLPLLVSYYPFDYAVALYFPGILKSKHEDQLLRTNIVLESSTYIIIQTHPLSGDTHSSNIRQVLRAGSSAFAAPSGKKKQNKKPCRRTRRQSDGVATKLQPATKEELRPRCQIAAERETRCDGVATEFPPPPSPTSCRPFTFVAPGACLVRWSRTCI</sequence>